<feature type="compositionally biased region" description="Basic and acidic residues" evidence="1">
    <location>
        <begin position="155"/>
        <end position="184"/>
    </location>
</feature>
<feature type="compositionally biased region" description="Basic and acidic residues" evidence="1">
    <location>
        <begin position="346"/>
        <end position="356"/>
    </location>
</feature>
<reference evidence="4" key="1">
    <citation type="submission" date="2013-10" db="EMBL/GenBank/DDBJ databases">
        <title>Genomic analysis of the causative agents of coccidiosis in chickens.</title>
        <authorList>
            <person name="Reid A.J."/>
            <person name="Blake D."/>
            <person name="Billington K."/>
            <person name="Browne H."/>
            <person name="Dunn M."/>
            <person name="Hung S."/>
            <person name="Kawahara F."/>
            <person name="Miranda-Saavedra D."/>
            <person name="Mourier T."/>
            <person name="Nagra H."/>
            <person name="Otto T.D."/>
            <person name="Rawlings N."/>
            <person name="Sanchez A."/>
            <person name="Sanders M."/>
            <person name="Subramaniam C."/>
            <person name="Tay Y."/>
            <person name="Dear P."/>
            <person name="Doerig C."/>
            <person name="Gruber A."/>
            <person name="Parkinson J."/>
            <person name="Shirley M."/>
            <person name="Wan K.L."/>
            <person name="Berriman M."/>
            <person name="Tomley F."/>
            <person name="Pain A."/>
        </authorList>
    </citation>
    <scope>NUCLEOTIDE SEQUENCE [LARGE SCALE GENOMIC DNA]</scope>
    <source>
        <strain evidence="4">Weybridge</strain>
    </source>
</reference>
<evidence type="ECO:0000256" key="2">
    <source>
        <dbReference type="SAM" id="Phobius"/>
    </source>
</evidence>
<feature type="compositionally biased region" description="Acidic residues" evidence="1">
    <location>
        <begin position="206"/>
        <end position="229"/>
    </location>
</feature>
<evidence type="ECO:0000313" key="4">
    <source>
        <dbReference type="EMBL" id="CDJ61312.1"/>
    </source>
</evidence>
<feature type="signal peptide" evidence="3">
    <location>
        <begin position="1"/>
        <end position="43"/>
    </location>
</feature>
<dbReference type="Proteomes" id="UP000030763">
    <property type="component" value="Unassembled WGS sequence"/>
</dbReference>
<accession>U6MAR1</accession>
<name>U6MAR1_EIMMA</name>
<feature type="compositionally biased region" description="Basic and acidic residues" evidence="1">
    <location>
        <begin position="230"/>
        <end position="241"/>
    </location>
</feature>
<feature type="region of interest" description="Disordered" evidence="1">
    <location>
        <begin position="137"/>
        <end position="507"/>
    </location>
</feature>
<evidence type="ECO:0000256" key="1">
    <source>
        <dbReference type="SAM" id="MobiDB-lite"/>
    </source>
</evidence>
<sequence length="1156" mass="124694">MCKQKLIKRPPAPAVEKLMGKRARAPLCLSLLVLLVLVCRCSSSAAPQHLNPLNESVGVDGAFDASSSAAGAAAVGDAGDGEGGLEQVLNPGLRPVNVKWIRNAMKKFGWYALGSAATVLLLALLVAAGIFAAATPKVQSDPTVPAEEEEEEKEKEEVKEEKKGEETPRSRELKYEGEAERSEIDQASQAGAAEKPAQEPSREEQQQQEDAEGHDEGETEKEEEEDESGGEEKDEKEKEISGEGIEQEEEATEEEEKEGTKETEEEGGDEKDQEGGGEETFDGESGAGHEAEGEAEMSTADDASQAGAGEKPAQESSQEAQQQQEDADGHDEGEAEREEEEDDSGGEGKDEKKEISGEGIEQEEEATEEEGKEGTGETEEEGGDEKDQEGGGEETFDGESGAAHEGEGEAEMSTADDASQAGGEEELQHEPPREEQQQREVEKRDDEAKTKKEKEEDESGRKEEGRESGREGGVKEEEGKGGESEKKKETGEMEKEGGYGKNEDLEGETYDGENVATQLALLQQLEDCVSPADSLAASLRVPMSTALLGQLKDCIKTAIENRSAAELGDSEAGAALVAANYEAAVAIVDLQTVAREVLARGARTVVACPDAIDTANVSKFLKYTGVSHSLELAWYQAAQVCEMSIRSMRKDGQRTLEKMQILFPQPDGMLVLSPERLSAARAAVEATYCYLKGEEAAREAETQLQHTVSQLLKSKYLVDLEPVAAKLACQGRTAFSLLQVVSTIKGERKMSPEDIQLLGKWEQCYNNAQGAISSVQQHLQVLRDETSMVMMKKTADEARTASAHAETLLAELLTELPSHMRPSIFQLVKLLLRPDILSAISKSTDVTTTLMPIVDAAAATEQQLLKVGRQIELQLSELTSLPWAPKLLVENAEKQLKSVLVSGKEDKQTFDGRVADIINSGPSRALFDGLNEGTSALKKHCEAVCQLNAEVEVLLALSRLVETAQSTEASALEMMAGGMILQPAEHQQVSELRKRLEHAVATARRANNLPAVVQAVGEYVTASQRLLQLVRVSKLEGLLKNDTATAAELQATKAVQEELKPGAAGVAQDGEVEEEKAPLEAALTKASYQGEGFGRQTTAKPGGEATQGEENEEGKENDDQDSYETASESEGHEESEDGDEYQDALEWSESSYKPQI</sequence>
<feature type="chain" id="PRO_5004675350" evidence="3">
    <location>
        <begin position="44"/>
        <end position="1156"/>
    </location>
</feature>
<keyword evidence="2" id="KW-0472">Membrane</keyword>
<feature type="compositionally biased region" description="Basic and acidic residues" evidence="1">
    <location>
        <begin position="426"/>
        <end position="504"/>
    </location>
</feature>
<keyword evidence="5" id="KW-1185">Reference proteome</keyword>
<feature type="compositionally biased region" description="Basic and acidic residues" evidence="1">
    <location>
        <begin position="196"/>
        <end position="205"/>
    </location>
</feature>
<dbReference type="RefSeq" id="XP_013337962.1">
    <property type="nucleotide sequence ID" value="XM_013482508.1"/>
</dbReference>
<proteinExistence type="predicted"/>
<keyword evidence="3" id="KW-0732">Signal</keyword>
<evidence type="ECO:0000256" key="3">
    <source>
        <dbReference type="SAM" id="SignalP"/>
    </source>
</evidence>
<feature type="transmembrane region" description="Helical" evidence="2">
    <location>
        <begin position="108"/>
        <end position="133"/>
    </location>
</feature>
<feature type="compositionally biased region" description="Acidic residues" evidence="1">
    <location>
        <begin position="325"/>
        <end position="345"/>
    </location>
</feature>
<organism evidence="4 5">
    <name type="scientific">Eimeria maxima</name>
    <name type="common">Coccidian parasite</name>
    <dbReference type="NCBI Taxonomy" id="5804"/>
    <lineage>
        <taxon>Eukaryota</taxon>
        <taxon>Sar</taxon>
        <taxon>Alveolata</taxon>
        <taxon>Apicomplexa</taxon>
        <taxon>Conoidasida</taxon>
        <taxon>Coccidia</taxon>
        <taxon>Eucoccidiorida</taxon>
        <taxon>Eimeriorina</taxon>
        <taxon>Eimeriidae</taxon>
        <taxon>Eimeria</taxon>
    </lineage>
</organism>
<feature type="compositionally biased region" description="Acidic residues" evidence="1">
    <location>
        <begin position="360"/>
        <end position="397"/>
    </location>
</feature>
<reference evidence="4" key="2">
    <citation type="submission" date="2013-10" db="EMBL/GenBank/DDBJ databases">
        <authorList>
            <person name="Aslett M."/>
        </authorList>
    </citation>
    <scope>NUCLEOTIDE SEQUENCE [LARGE SCALE GENOMIC DNA]</scope>
    <source>
        <strain evidence="4">Weybridge</strain>
    </source>
</reference>
<feature type="compositionally biased region" description="Low complexity" evidence="1">
    <location>
        <begin position="314"/>
        <end position="324"/>
    </location>
</feature>
<feature type="region of interest" description="Disordered" evidence="1">
    <location>
        <begin position="1085"/>
        <end position="1156"/>
    </location>
</feature>
<feature type="compositionally biased region" description="Acidic residues" evidence="1">
    <location>
        <begin position="1131"/>
        <end position="1143"/>
    </location>
</feature>
<dbReference type="AlphaFoldDB" id="U6MAR1"/>
<evidence type="ECO:0000313" key="5">
    <source>
        <dbReference type="Proteomes" id="UP000030763"/>
    </source>
</evidence>
<gene>
    <name evidence="4" type="ORF">EMWEY_00039820</name>
</gene>
<dbReference type="EMBL" id="HG722052">
    <property type="protein sequence ID" value="CDJ61312.1"/>
    <property type="molecule type" value="Genomic_DNA"/>
</dbReference>
<feature type="compositionally biased region" description="Acidic residues" evidence="1">
    <location>
        <begin position="245"/>
        <end position="282"/>
    </location>
</feature>
<protein>
    <submittedName>
        <fullName evidence="4">Uncharacterized protein</fullName>
    </submittedName>
</protein>
<feature type="compositionally biased region" description="Acidic residues" evidence="1">
    <location>
        <begin position="1107"/>
        <end position="1122"/>
    </location>
</feature>
<keyword evidence="2" id="KW-0812">Transmembrane</keyword>
<dbReference type="GeneID" id="25337968"/>
<keyword evidence="2" id="KW-1133">Transmembrane helix</keyword>
<dbReference type="VEuPathDB" id="ToxoDB:EMWEY_00039820"/>